<dbReference type="Gene3D" id="2.40.110.10">
    <property type="entry name" value="Butyryl-CoA Dehydrogenase, subunit A, domain 2"/>
    <property type="match status" value="1"/>
</dbReference>
<name>Q8GPG8_ENTAG</name>
<dbReference type="Pfam" id="PF08028">
    <property type="entry name" value="Acyl-CoA_dh_2"/>
    <property type="match status" value="1"/>
</dbReference>
<accession>Q8GPG8</accession>
<evidence type="ECO:0000313" key="3">
    <source>
        <dbReference type="EMBL" id="AAN40901.1"/>
    </source>
</evidence>
<sequence length="378" mass="41024">MLRRWQKAVDILKSSWSEKEQQDSLKQGAQEVLKGSPLLRILDESDLYETGTLREVVAVCRELGKTDASLGWLVGVANSAWSMRANFSLPEGVSEDMRENAMLSMVLGRPGKLNAAADGQGWYLNGSWKYASGYPCSSHFFCLAATPSGEVRVVIVPSNQLIAVADWQSTGLRGTQSVTVEARDINIPKAFTVAYSPILSGNALSYSGKGSYARYFTGVLMNCLPATLLGATESGIRLVLNEFNAPIAGSSYNAMSDSGAARYEIGRLCSTFDLLVRAAEYNASIIDSAAQEGRMLESEERVAIRGRATQIMRGCVDIVQALLWLRGSSALEKNSPLEKIWRDVNVGARHGGFAKLVPEELEGISALKGELSSLTQMY</sequence>
<evidence type="ECO:0000256" key="1">
    <source>
        <dbReference type="ARBA" id="ARBA00023002"/>
    </source>
</evidence>
<reference evidence="3" key="1">
    <citation type="journal article" date="2002" name="Mol. Microbiol.">
        <title>Characterization of a novel phenazine antibiotic gene cluster in Erwinia herbicola Eh1087.</title>
        <authorList>
            <person name="Giddens S.R."/>
            <person name="Feng Y."/>
            <person name="Mahanty H.K."/>
        </authorList>
    </citation>
    <scope>NUCLEOTIDE SEQUENCE</scope>
    <source>
        <strain evidence="3">Eh1087</strain>
    </source>
</reference>
<dbReference type="GO" id="GO:0016627">
    <property type="term" value="F:oxidoreductase activity, acting on the CH-CH group of donors"/>
    <property type="evidence" value="ECO:0007669"/>
    <property type="project" value="InterPro"/>
</dbReference>
<dbReference type="InterPro" id="IPR009100">
    <property type="entry name" value="AcylCoA_DH/oxidase_NM_dom_sf"/>
</dbReference>
<dbReference type="InterPro" id="IPR046373">
    <property type="entry name" value="Acyl-CoA_Oxase/DH_mid-dom_sf"/>
</dbReference>
<dbReference type="EMBL" id="AF451953">
    <property type="protein sequence ID" value="AAN40901.1"/>
    <property type="molecule type" value="Genomic_DNA"/>
</dbReference>
<dbReference type="Gene3D" id="1.20.140.10">
    <property type="entry name" value="Butyryl-CoA Dehydrogenase, subunit A, domain 3"/>
    <property type="match status" value="1"/>
</dbReference>
<keyword evidence="1" id="KW-0560">Oxidoreductase</keyword>
<protein>
    <submittedName>
        <fullName evidence="3">EhpL</fullName>
    </submittedName>
</protein>
<organism evidence="3">
    <name type="scientific">Enterobacter agglomerans</name>
    <name type="common">Erwinia herbicola</name>
    <name type="synonym">Pantoea agglomerans</name>
    <dbReference type="NCBI Taxonomy" id="549"/>
    <lineage>
        <taxon>Bacteria</taxon>
        <taxon>Pseudomonadati</taxon>
        <taxon>Pseudomonadota</taxon>
        <taxon>Gammaproteobacteria</taxon>
        <taxon>Enterobacterales</taxon>
        <taxon>Erwiniaceae</taxon>
        <taxon>Pantoea</taxon>
        <taxon>Pantoea agglomerans group</taxon>
    </lineage>
</organism>
<gene>
    <name evidence="3" type="primary">ehpL</name>
</gene>
<dbReference type="PIRSF" id="PIRSF016578">
    <property type="entry name" value="HsaA"/>
    <property type="match status" value="1"/>
</dbReference>
<proteinExistence type="predicted"/>
<dbReference type="InterPro" id="IPR013107">
    <property type="entry name" value="Acyl-CoA_DH_C"/>
</dbReference>
<dbReference type="SUPFAM" id="SSF56645">
    <property type="entry name" value="Acyl-CoA dehydrogenase NM domain-like"/>
    <property type="match status" value="1"/>
</dbReference>
<evidence type="ECO:0000259" key="2">
    <source>
        <dbReference type="Pfam" id="PF08028"/>
    </source>
</evidence>
<feature type="domain" description="Acyl-CoA dehydrogenase C-terminal" evidence="2">
    <location>
        <begin position="227"/>
        <end position="353"/>
    </location>
</feature>
<dbReference type="AlphaFoldDB" id="Q8GPG8"/>